<sequence>MSWFSYLKEQGFFNPENNPIPVQKESGYQIPSWEVLDYLISVATKFERSEHLELVPEILQIIKDISEHPVDNYHTWYRLIKILSLVPNENVTKEYLDYIPVWVTSQFDTMLQTSEITDSLLPKFLTDNPNDREKAEIILYYLFELRTSNNLEDFNRSSTVQYYSPYYSYTLNNAFHNEGLLDKIINICHNKTIYRLLEQINFLLRDHVIFAEGKIGETNYIFKIFRIFEKMIVRLEKSSNGETMIIDEVSQENYLKLDKVWFNQFLTDLFDKNNLDKVIYQDIYNRLSFNFWSDYTSIIGYEGIKDLDENSHYNTPILGVFSFNLREWLTKLVTQDSESLQDVLNDFIEDQRFDLPYFKRMLFYIVAEDWSNLKFLFWKLLDEKDSMYLFSTYAYRLELHYLLSKVSTDLNEEEQKFIWKIIENGPIGDKHLALNKEEWQHRWLDALKENSFFSAKFLTIEEQSKITKDYSEEGKIVVRMGHVTPFSKDEILTMSDEQLLNELDSFKSNYGFDDPTIDGFAEAIKEAVEEDPNRFAHFVEELVEIKFIYAYNILSGFSKAWRLSRDFDWDKVMKFCYAYITNESFKSNKLQLEDDFRVTKDWIIGEIGMLITSGAQNEQHSFDCKLLPNCKKVLLQCLDELPKDDFSTIRSGDFILHSLNSTAGHVLTGLLNYSLKYARNLPNNQKVARWDIEAKLAFEQSFENHIDSYVLFGKFLSQFMFLDNTWVNDNLSKVEDYDDIKWEAFMSGIAFRNPLNIDFYKILYSSYQRAIDSDKILTFYNHGLLRHFLAYYFWNYENSFEESFLYKSLKNPNIHVLQKIISLLRGQKSIIDNDQIGNKEDLINKILKVWGLINQSIEKITDSNDSKLLEGVVYLTDFIEKLDEENVLLVEENMKKFQNQIVNIHITEALSRWINNSPAHLISRIALLMKINYVYKKEPILNVLVFLYENQQNIVANHIINRLVKEGYDYFRPIYQQYNK</sequence>
<proteinExistence type="predicted"/>
<accession>A0A3S5E2P2</accession>
<dbReference type="AlphaFoldDB" id="A0A3S5E2P2"/>
<dbReference type="EMBL" id="LR134289">
    <property type="protein sequence ID" value="VEE05640.1"/>
    <property type="molecule type" value="Genomic_DNA"/>
</dbReference>
<reference evidence="1 2" key="1">
    <citation type="submission" date="2018-12" db="EMBL/GenBank/DDBJ databases">
        <authorList>
            <consortium name="Pathogen Informatics"/>
        </authorList>
    </citation>
    <scope>NUCLEOTIDE SEQUENCE [LARGE SCALE GENOMIC DNA]</scope>
    <source>
        <strain evidence="1 2">NCTC11432</strain>
    </source>
</reference>
<dbReference type="KEGG" id="cgle:NCTC11432_01225"/>
<dbReference type="STRING" id="525257.HMPREF0204_13250"/>
<evidence type="ECO:0000313" key="2">
    <source>
        <dbReference type="Proteomes" id="UP000279227"/>
    </source>
</evidence>
<gene>
    <name evidence="1" type="ORF">NCTC11432_01225</name>
</gene>
<organism evidence="1 2">
    <name type="scientific">Chryseobacterium gleum</name>
    <name type="common">Flavobacterium gleum</name>
    <dbReference type="NCBI Taxonomy" id="250"/>
    <lineage>
        <taxon>Bacteria</taxon>
        <taxon>Pseudomonadati</taxon>
        <taxon>Bacteroidota</taxon>
        <taxon>Flavobacteriia</taxon>
        <taxon>Flavobacteriales</taxon>
        <taxon>Weeksellaceae</taxon>
        <taxon>Chryseobacterium group</taxon>
        <taxon>Chryseobacterium</taxon>
    </lineage>
</organism>
<dbReference type="OrthoDB" id="1400303at2"/>
<evidence type="ECO:0000313" key="1">
    <source>
        <dbReference type="EMBL" id="VEE05640.1"/>
    </source>
</evidence>
<dbReference type="Proteomes" id="UP000279227">
    <property type="component" value="Chromosome"/>
</dbReference>
<dbReference type="GeneID" id="93021626"/>
<dbReference type="RefSeq" id="WP_002978691.1">
    <property type="nucleotide sequence ID" value="NZ_CP068486.1"/>
</dbReference>
<name>A0A3S5E2P2_CHRGE</name>
<protein>
    <submittedName>
        <fullName evidence="1">Uncharacterized protein</fullName>
    </submittedName>
</protein>